<evidence type="ECO:0000313" key="1">
    <source>
        <dbReference type="EMBL" id="WNM58299.1"/>
    </source>
</evidence>
<protein>
    <recommendedName>
        <fullName evidence="3">Lipoprotein SmpA/OmlA domain-containing protein</fullName>
    </recommendedName>
</protein>
<organism evidence="1 2">
    <name type="scientific">Candidatus Nitrospira allomarina</name>
    <dbReference type="NCBI Taxonomy" id="3020900"/>
    <lineage>
        <taxon>Bacteria</taxon>
        <taxon>Pseudomonadati</taxon>
        <taxon>Nitrospirota</taxon>
        <taxon>Nitrospiria</taxon>
        <taxon>Nitrospirales</taxon>
        <taxon>Nitrospiraceae</taxon>
        <taxon>Nitrospira</taxon>
    </lineage>
</organism>
<sequence length="139" mass="15894">MLRKSQAGFSHHWSNPRGLLLLAGLLVLLNIVNGCAFVRGEVGEAFPEDRIETIEKGITNRQEVAQQFGAPDEIVQANGYEIFHYRRFDSKLGWLLFLSRLNIGSDHLWVFFNSQGLVDDVVFGNRTRNVEFQIWPFGE</sequence>
<gene>
    <name evidence="1" type="ORF">PP769_00635</name>
</gene>
<dbReference type="EMBL" id="CP116967">
    <property type="protein sequence ID" value="WNM58299.1"/>
    <property type="molecule type" value="Genomic_DNA"/>
</dbReference>
<dbReference type="AlphaFoldDB" id="A0AA96GA61"/>
<evidence type="ECO:0000313" key="2">
    <source>
        <dbReference type="Proteomes" id="UP001302719"/>
    </source>
</evidence>
<dbReference type="KEGG" id="nall:PP769_00635"/>
<proteinExistence type="predicted"/>
<dbReference type="Proteomes" id="UP001302719">
    <property type="component" value="Chromosome"/>
</dbReference>
<keyword evidence="2" id="KW-1185">Reference proteome</keyword>
<reference evidence="1 2" key="1">
    <citation type="submission" date="2023-01" db="EMBL/GenBank/DDBJ databases">
        <title>Cultivation and genomic characterization of new, ubiquitous marine nitrite-oxidizing bacteria from the Nitrospirales.</title>
        <authorList>
            <person name="Mueller A.J."/>
            <person name="Daebeler A."/>
            <person name="Herbold C.W."/>
            <person name="Kirkegaard R.H."/>
            <person name="Daims H."/>
        </authorList>
    </citation>
    <scope>NUCLEOTIDE SEQUENCE [LARGE SCALE GENOMIC DNA]</scope>
    <source>
        <strain evidence="1 2">VA</strain>
    </source>
</reference>
<dbReference type="RefSeq" id="WP_312643957.1">
    <property type="nucleotide sequence ID" value="NZ_CP116967.1"/>
</dbReference>
<name>A0AA96GA61_9BACT</name>
<evidence type="ECO:0008006" key="3">
    <source>
        <dbReference type="Google" id="ProtNLM"/>
    </source>
</evidence>
<accession>A0AA96GA61</accession>